<dbReference type="CDD" id="cd05471">
    <property type="entry name" value="pepsin_like"/>
    <property type="match status" value="1"/>
</dbReference>
<evidence type="ECO:0000259" key="8">
    <source>
        <dbReference type="PROSITE" id="PS51767"/>
    </source>
</evidence>
<dbReference type="FunFam" id="2.40.70.10:FF:000115">
    <property type="entry name" value="Lysosomal aspartic protease"/>
    <property type="match status" value="1"/>
</dbReference>
<evidence type="ECO:0000256" key="1">
    <source>
        <dbReference type="ARBA" id="ARBA00007447"/>
    </source>
</evidence>
<feature type="active site" evidence="5">
    <location>
        <position position="218"/>
    </location>
</feature>
<dbReference type="GO" id="GO:0004190">
    <property type="term" value="F:aspartic-type endopeptidase activity"/>
    <property type="evidence" value="ECO:0007669"/>
    <property type="project" value="UniProtKB-KW"/>
</dbReference>
<dbReference type="PROSITE" id="PS51767">
    <property type="entry name" value="PEPTIDASE_A1"/>
    <property type="match status" value="1"/>
</dbReference>
<feature type="domain" description="Peptidase A1" evidence="8">
    <location>
        <begin position="14"/>
        <end position="337"/>
    </location>
</feature>
<dbReference type="Proteomes" id="UP001445335">
    <property type="component" value="Unassembled WGS sequence"/>
</dbReference>
<dbReference type="InterPro" id="IPR001461">
    <property type="entry name" value="Aspartic_peptidase_A1"/>
</dbReference>
<dbReference type="InterPro" id="IPR034164">
    <property type="entry name" value="Pepsin-like_dom"/>
</dbReference>
<feature type="disulfide bond" evidence="6">
    <location>
        <begin position="45"/>
        <end position="50"/>
    </location>
</feature>
<dbReference type="InterPro" id="IPR033121">
    <property type="entry name" value="PEPTIDASE_A1"/>
</dbReference>
<evidence type="ECO:0000313" key="9">
    <source>
        <dbReference type="EMBL" id="KAK9831910.1"/>
    </source>
</evidence>
<evidence type="ECO:0000313" key="10">
    <source>
        <dbReference type="Proteomes" id="UP001445335"/>
    </source>
</evidence>
<dbReference type="InterPro" id="IPR001969">
    <property type="entry name" value="Aspartic_peptidase_AS"/>
</dbReference>
<sequence>MDLVSARASRNVAYYGVFKVGTPPVGFTGCFDTGSSDTWVPSSQCNDEACVTHTRYYSSSSSTFRPLTRSFSITYGTGEVTGRVGYDTVTLGDKATITIPSQGFGQVLASSSDFTTASCDGLFGLGFPDLTNMQAVPAFFNMISQGVLDAPTFSIYLNPDPSQEPSGQIEFGGYNTGHFVGTLNWAPVVDKAYWTVGLDSVAVGGVSANVTAMTAILDSGTTAILVSQADAIAIHAGIPGVTYNMAGSYFSIDAGCAGVDMLPNISFAINGNVYALPPWQWTQAITSSSGGSSALCISAIIPGGDPRAIILGNNFMRSWFTVYTYDVNSRAAHVGFGAAAAMASSKR</sequence>
<evidence type="ECO:0000256" key="6">
    <source>
        <dbReference type="PIRSR" id="PIRSR601461-2"/>
    </source>
</evidence>
<gene>
    <name evidence="9" type="ORF">WJX81_008258</name>
</gene>
<protein>
    <recommendedName>
        <fullName evidence="8">Peptidase A1 domain-containing protein</fullName>
    </recommendedName>
</protein>
<keyword evidence="2 7" id="KW-0645">Protease</keyword>
<accession>A0AAW1RE56</accession>
<dbReference type="AlphaFoldDB" id="A0AAW1RE56"/>
<dbReference type="InterPro" id="IPR021109">
    <property type="entry name" value="Peptidase_aspartic_dom_sf"/>
</dbReference>
<evidence type="ECO:0000256" key="2">
    <source>
        <dbReference type="ARBA" id="ARBA00022670"/>
    </source>
</evidence>
<feature type="disulfide bond" evidence="6">
    <location>
        <begin position="256"/>
        <end position="296"/>
    </location>
</feature>
<organism evidence="9 10">
    <name type="scientific">Elliptochloris bilobata</name>
    <dbReference type="NCBI Taxonomy" id="381761"/>
    <lineage>
        <taxon>Eukaryota</taxon>
        <taxon>Viridiplantae</taxon>
        <taxon>Chlorophyta</taxon>
        <taxon>core chlorophytes</taxon>
        <taxon>Trebouxiophyceae</taxon>
        <taxon>Trebouxiophyceae incertae sedis</taxon>
        <taxon>Elliptochloris clade</taxon>
        <taxon>Elliptochloris</taxon>
    </lineage>
</organism>
<dbReference type="PROSITE" id="PS00141">
    <property type="entry name" value="ASP_PROTEASE"/>
    <property type="match status" value="1"/>
</dbReference>
<dbReference type="EMBL" id="JALJOU010000044">
    <property type="protein sequence ID" value="KAK9831910.1"/>
    <property type="molecule type" value="Genomic_DNA"/>
</dbReference>
<comment type="caution">
    <text evidence="9">The sequence shown here is derived from an EMBL/GenBank/DDBJ whole genome shotgun (WGS) entry which is preliminary data.</text>
</comment>
<name>A0AAW1RE56_9CHLO</name>
<dbReference type="SUPFAM" id="SSF50630">
    <property type="entry name" value="Acid proteases"/>
    <property type="match status" value="1"/>
</dbReference>
<feature type="active site" evidence="5">
    <location>
        <position position="32"/>
    </location>
</feature>
<dbReference type="PANTHER" id="PTHR47966">
    <property type="entry name" value="BETA-SITE APP-CLEAVING ENZYME, ISOFORM A-RELATED"/>
    <property type="match status" value="1"/>
</dbReference>
<keyword evidence="4 7" id="KW-0378">Hydrolase</keyword>
<evidence type="ECO:0000256" key="3">
    <source>
        <dbReference type="ARBA" id="ARBA00022750"/>
    </source>
</evidence>
<comment type="similarity">
    <text evidence="1 7">Belongs to the peptidase A1 family.</text>
</comment>
<dbReference type="Pfam" id="PF00026">
    <property type="entry name" value="Asp"/>
    <property type="match status" value="1"/>
</dbReference>
<dbReference type="PANTHER" id="PTHR47966:SF51">
    <property type="entry name" value="BETA-SITE APP-CLEAVING ENZYME, ISOFORM A-RELATED"/>
    <property type="match status" value="1"/>
</dbReference>
<dbReference type="PRINTS" id="PR00792">
    <property type="entry name" value="PEPSIN"/>
</dbReference>
<evidence type="ECO:0000256" key="7">
    <source>
        <dbReference type="RuleBase" id="RU000454"/>
    </source>
</evidence>
<dbReference type="PROSITE" id="PS51257">
    <property type="entry name" value="PROKAR_LIPOPROTEIN"/>
    <property type="match status" value="1"/>
</dbReference>
<keyword evidence="3 7" id="KW-0064">Aspartyl protease</keyword>
<dbReference type="Gene3D" id="2.40.70.10">
    <property type="entry name" value="Acid Proteases"/>
    <property type="match status" value="2"/>
</dbReference>
<keyword evidence="10" id="KW-1185">Reference proteome</keyword>
<keyword evidence="6" id="KW-1015">Disulfide bond</keyword>
<evidence type="ECO:0000256" key="4">
    <source>
        <dbReference type="ARBA" id="ARBA00022801"/>
    </source>
</evidence>
<evidence type="ECO:0000256" key="5">
    <source>
        <dbReference type="PIRSR" id="PIRSR601461-1"/>
    </source>
</evidence>
<proteinExistence type="inferred from homology"/>
<dbReference type="GO" id="GO:0006508">
    <property type="term" value="P:proteolysis"/>
    <property type="evidence" value="ECO:0007669"/>
    <property type="project" value="UniProtKB-KW"/>
</dbReference>
<reference evidence="9 10" key="1">
    <citation type="journal article" date="2024" name="Nat. Commun.">
        <title>Phylogenomics reveals the evolutionary origins of lichenization in chlorophyte algae.</title>
        <authorList>
            <person name="Puginier C."/>
            <person name="Libourel C."/>
            <person name="Otte J."/>
            <person name="Skaloud P."/>
            <person name="Haon M."/>
            <person name="Grisel S."/>
            <person name="Petersen M."/>
            <person name="Berrin J.G."/>
            <person name="Delaux P.M."/>
            <person name="Dal Grande F."/>
            <person name="Keller J."/>
        </authorList>
    </citation>
    <scope>NUCLEOTIDE SEQUENCE [LARGE SCALE GENOMIC DNA]</scope>
    <source>
        <strain evidence="9 10">SAG 245.80</strain>
    </source>
</reference>